<feature type="region of interest" description="Disordered" evidence="1">
    <location>
        <begin position="385"/>
        <end position="625"/>
    </location>
</feature>
<dbReference type="InterPro" id="IPR029005">
    <property type="entry name" value="LIM-bd/SEUSS"/>
</dbReference>
<gene>
    <name evidence="2" type="ORF">PYCCODRAFT_1468324</name>
</gene>
<feature type="compositionally biased region" description="Low complexity" evidence="1">
    <location>
        <begin position="16"/>
        <end position="29"/>
    </location>
</feature>
<feature type="region of interest" description="Disordered" evidence="1">
    <location>
        <begin position="12"/>
        <end position="97"/>
    </location>
</feature>
<dbReference type="STRING" id="1353009.A0A1Y2INC3"/>
<feature type="compositionally biased region" description="Polar residues" evidence="1">
    <location>
        <begin position="459"/>
        <end position="470"/>
    </location>
</feature>
<feature type="region of interest" description="Disordered" evidence="1">
    <location>
        <begin position="895"/>
        <end position="1039"/>
    </location>
</feature>
<evidence type="ECO:0000256" key="1">
    <source>
        <dbReference type="SAM" id="MobiDB-lite"/>
    </source>
</evidence>
<dbReference type="Pfam" id="PF01803">
    <property type="entry name" value="LIM_bind"/>
    <property type="match status" value="1"/>
</dbReference>
<protein>
    <submittedName>
        <fullName evidence="2">Uncharacterized protein</fullName>
    </submittedName>
</protein>
<feature type="compositionally biased region" description="Basic residues" evidence="1">
    <location>
        <begin position="1028"/>
        <end position="1039"/>
    </location>
</feature>
<dbReference type="PANTHER" id="PTHR10378">
    <property type="entry name" value="LIM DOMAIN-BINDING PROTEIN"/>
    <property type="match status" value="1"/>
</dbReference>
<dbReference type="AlphaFoldDB" id="A0A1Y2INC3"/>
<feature type="compositionally biased region" description="Pro residues" evidence="1">
    <location>
        <begin position="472"/>
        <end position="489"/>
    </location>
</feature>
<feature type="compositionally biased region" description="Low complexity" evidence="1">
    <location>
        <begin position="567"/>
        <end position="598"/>
    </location>
</feature>
<feature type="compositionally biased region" description="Pro residues" evidence="1">
    <location>
        <begin position="403"/>
        <end position="412"/>
    </location>
</feature>
<feature type="compositionally biased region" description="Pro residues" evidence="1">
    <location>
        <begin position="599"/>
        <end position="614"/>
    </location>
</feature>
<reference evidence="2 3" key="1">
    <citation type="journal article" date="2015" name="Biotechnol. Biofuels">
        <title>Enhanced degradation of softwood versus hardwood by the white-rot fungus Pycnoporus coccineus.</title>
        <authorList>
            <person name="Couturier M."/>
            <person name="Navarro D."/>
            <person name="Chevret D."/>
            <person name="Henrissat B."/>
            <person name="Piumi F."/>
            <person name="Ruiz-Duenas F.J."/>
            <person name="Martinez A.T."/>
            <person name="Grigoriev I.V."/>
            <person name="Riley R."/>
            <person name="Lipzen A."/>
            <person name="Berrin J.G."/>
            <person name="Master E.R."/>
            <person name="Rosso M.N."/>
        </authorList>
    </citation>
    <scope>NUCLEOTIDE SEQUENCE [LARGE SCALE GENOMIC DNA]</scope>
    <source>
        <strain evidence="2 3">BRFM310</strain>
    </source>
</reference>
<proteinExistence type="predicted"/>
<feature type="region of interest" description="Disordered" evidence="1">
    <location>
        <begin position="253"/>
        <end position="286"/>
    </location>
</feature>
<dbReference type="Proteomes" id="UP000193067">
    <property type="component" value="Unassembled WGS sequence"/>
</dbReference>
<feature type="compositionally biased region" description="Low complexity" evidence="1">
    <location>
        <begin position="970"/>
        <end position="995"/>
    </location>
</feature>
<evidence type="ECO:0000313" key="2">
    <source>
        <dbReference type="EMBL" id="OSD01741.1"/>
    </source>
</evidence>
<organism evidence="2 3">
    <name type="scientific">Trametes coccinea (strain BRFM310)</name>
    <name type="common">Pycnoporus coccineus</name>
    <dbReference type="NCBI Taxonomy" id="1353009"/>
    <lineage>
        <taxon>Eukaryota</taxon>
        <taxon>Fungi</taxon>
        <taxon>Dikarya</taxon>
        <taxon>Basidiomycota</taxon>
        <taxon>Agaricomycotina</taxon>
        <taxon>Agaricomycetes</taxon>
        <taxon>Polyporales</taxon>
        <taxon>Polyporaceae</taxon>
        <taxon>Trametes</taxon>
    </lineage>
</organism>
<feature type="region of interest" description="Disordered" evidence="1">
    <location>
        <begin position="345"/>
        <end position="372"/>
    </location>
</feature>
<feature type="compositionally biased region" description="Low complexity" evidence="1">
    <location>
        <begin position="512"/>
        <end position="539"/>
    </location>
</feature>
<feature type="compositionally biased region" description="Polar residues" evidence="1">
    <location>
        <begin position="919"/>
        <end position="954"/>
    </location>
</feature>
<name>A0A1Y2INC3_TRAC3</name>
<sequence>MLRQGVPNMHQNLINQPFFPQPQQGQQSPAHNMGPFQNNQGSNPAALGLMGPQPGASNPAYPLNMPPQQQRRPGMFMGTPHANPSGLNPAAPGGAGPSHMAGLAPGQLQNMSAFPGGGMMGQQTIRRVQSQPMNQSGAHMAGMQPGMMPAGMTLNGPPNMGALRAPMSAAQQQQMQLQMRQQQAQQPVQGGAMSPEMGIPMNRPTHAHMQGAGAMAPHARTPSGQAQLMPPGMQQHGMQQQMPHNTFGNPMSLPHQHQHQQSQLGAPQHVGGAGQQQPNMAGTMGGNQLPLQAAANRPQMGPDNNMFMSFQNQLQNQQPIQPPVAHGVPRPPMHNPQFNVGFAASSTPPNQGGEMAQRGNPPMAPSGPTTQGVMTPAQVLDKMSAGGAENFPTGTYGMGQPPVNAPPRPPSQHGPVPHNAFPMPQSQPPHPAPPPQQSPRQADRMAGQMAPPHAGLMQRPQSQPQAQHRQSPIPPGPSRTPRVSHPPLPMNAGGSMMPPGRIPSGSGPGPGQSPQGPSHQQVQPPSSAPPAANHHPNQPMQIAPRPPSANAAAPNARSAPPAPPQSAPSGQQGPPAENNAPPQQHGQPGQGEQQAPAPTSAPAPGAAPAPPPGMQQPRNPSVYPVGFGQATNRILQFSGSLGVDHKDRLKQSYWTNLLGSYFTDKSTMKLTLWKDNQRSEAKPFEIGSLILPRFFLVTSQSGVKSMSISIDGGRERLVTPSHALVECPNAAWTFQYQNGYNIILRGPLTADVVVQPHPFTPPGSVSSYTLKLERLQFDAFYHDKYIALDAIIGERIAESPRGMPPSPGGANGQAEDPNRFDEARYIIEHAIVPAEPINAFGIPQATMRCLELAESVAQMSELIQFSTDTKLGPIDALHTFARQLREARSLGRAPPLPGIPIHHSEGSSAFDGHGMNGLNDASQTMFMHNNNAAAGPSQGSPRTGQGQSQNTPQSDGADVKPPKGLNQTQASGSTPSASASTPASAPTPGGPTTPSMANATLKRKAPSGRNGEESPTTANADQQPAAKRAPRKRGRTQGS</sequence>
<feature type="compositionally biased region" description="Low complexity" evidence="1">
    <location>
        <begin position="253"/>
        <end position="269"/>
    </location>
</feature>
<accession>A0A1Y2INC3</accession>
<feature type="compositionally biased region" description="Low complexity" evidence="1">
    <location>
        <begin position="82"/>
        <end position="92"/>
    </location>
</feature>
<feature type="compositionally biased region" description="Pro residues" evidence="1">
    <location>
        <begin position="425"/>
        <end position="437"/>
    </location>
</feature>
<evidence type="ECO:0000313" key="3">
    <source>
        <dbReference type="Proteomes" id="UP000193067"/>
    </source>
</evidence>
<dbReference type="OrthoDB" id="774557at2759"/>
<dbReference type="EMBL" id="KZ084109">
    <property type="protein sequence ID" value="OSD01741.1"/>
    <property type="molecule type" value="Genomic_DNA"/>
</dbReference>
<keyword evidence="3" id="KW-1185">Reference proteome</keyword>
<feature type="compositionally biased region" description="Low complexity" evidence="1">
    <location>
        <begin position="548"/>
        <end position="559"/>
    </location>
</feature>